<name>A0A641AKP8_9ACTN</name>
<organism evidence="2 3">
    <name type="scientific">Aeromicrobium fastidiosum</name>
    <dbReference type="NCBI Taxonomy" id="52699"/>
    <lineage>
        <taxon>Bacteria</taxon>
        <taxon>Bacillati</taxon>
        <taxon>Actinomycetota</taxon>
        <taxon>Actinomycetes</taxon>
        <taxon>Propionibacteriales</taxon>
        <taxon>Nocardioidaceae</taxon>
        <taxon>Aeromicrobium</taxon>
    </lineage>
</organism>
<evidence type="ECO:0000313" key="3">
    <source>
        <dbReference type="Proteomes" id="UP001515100"/>
    </source>
</evidence>
<evidence type="ECO:0008006" key="4">
    <source>
        <dbReference type="Google" id="ProtNLM"/>
    </source>
</evidence>
<keyword evidence="1" id="KW-0472">Membrane</keyword>
<dbReference type="RefSeq" id="WP_129185448.1">
    <property type="nucleotide sequence ID" value="NZ_JAGIOG010000001.1"/>
</dbReference>
<evidence type="ECO:0000256" key="1">
    <source>
        <dbReference type="SAM" id="Phobius"/>
    </source>
</evidence>
<accession>A0A641AKP8</accession>
<feature type="transmembrane region" description="Helical" evidence="1">
    <location>
        <begin position="12"/>
        <end position="32"/>
    </location>
</feature>
<dbReference type="AlphaFoldDB" id="A0A641AKP8"/>
<proteinExistence type="predicted"/>
<sequence>MTRRLATIDRLVTALVGIALITGGLALLNWRYDWIGSWPARLDLGGVDDMESSTWWPWAFAAAGVVIGLVGLAWLLSHAPRRGERTVRLSEASDRTGAIRIDLHSVAQAVAADFEARTSTTRVKGTARRHRGTHVIELRGQLDPHATGDSIESAAARCTQDVSEAFPDGTTVCRVLLGHDRRRIRPTRAGTPRVH</sequence>
<gene>
    <name evidence="2" type="ORF">ESP62_016085</name>
</gene>
<dbReference type="Proteomes" id="UP001515100">
    <property type="component" value="Unassembled WGS sequence"/>
</dbReference>
<evidence type="ECO:0000313" key="2">
    <source>
        <dbReference type="EMBL" id="KAA1374890.1"/>
    </source>
</evidence>
<comment type="caution">
    <text evidence="2">The sequence shown here is derived from an EMBL/GenBank/DDBJ whole genome shotgun (WGS) entry which is preliminary data.</text>
</comment>
<reference evidence="2" key="1">
    <citation type="submission" date="2019-09" db="EMBL/GenBank/DDBJ databases">
        <authorList>
            <person name="Li J."/>
        </authorList>
    </citation>
    <scope>NUCLEOTIDE SEQUENCE [LARGE SCALE GENOMIC DNA]</scope>
    <source>
        <strain evidence="2">NRBC 14897</strain>
    </source>
</reference>
<dbReference type="OrthoDB" id="3827523at2"/>
<dbReference type="EMBL" id="SDPP02000004">
    <property type="protein sequence ID" value="KAA1374890.1"/>
    <property type="molecule type" value="Genomic_DNA"/>
</dbReference>
<keyword evidence="3" id="KW-1185">Reference proteome</keyword>
<protein>
    <recommendedName>
        <fullName evidence="4">Alkaline shock response membrane anchor protein AmaP</fullName>
    </recommendedName>
</protein>
<keyword evidence="1" id="KW-0812">Transmembrane</keyword>
<feature type="transmembrane region" description="Helical" evidence="1">
    <location>
        <begin position="55"/>
        <end position="76"/>
    </location>
</feature>
<keyword evidence="1" id="KW-1133">Transmembrane helix</keyword>